<accession>A0AAE3J502</accession>
<gene>
    <name evidence="2" type="ORF">OH136_16085</name>
</gene>
<dbReference type="RefSeq" id="WP_263955048.1">
    <property type="nucleotide sequence ID" value="NZ_JAOYFC010000009.1"/>
</dbReference>
<dbReference type="AlphaFoldDB" id="A0AAE3J502"/>
<sequence>MQTKTKPRIPNDPLFTVAEIAELDRCSQKTVRRAIAIGYLEAIRVGPGRRSIRITKSAHERYRHLMSS</sequence>
<proteinExistence type="predicted"/>
<dbReference type="InterPro" id="IPR010093">
    <property type="entry name" value="SinI_DNA-bd"/>
</dbReference>
<dbReference type="GO" id="GO:0003677">
    <property type="term" value="F:DNA binding"/>
    <property type="evidence" value="ECO:0007669"/>
    <property type="project" value="InterPro"/>
</dbReference>
<evidence type="ECO:0000313" key="3">
    <source>
        <dbReference type="Proteomes" id="UP001208041"/>
    </source>
</evidence>
<dbReference type="EMBL" id="JAOYFC010000009">
    <property type="protein sequence ID" value="MCV6826082.1"/>
    <property type="molecule type" value="Genomic_DNA"/>
</dbReference>
<organism evidence="2 3">
    <name type="scientific">Halocynthiibacter halioticoli</name>
    <dbReference type="NCBI Taxonomy" id="2986804"/>
    <lineage>
        <taxon>Bacteria</taxon>
        <taxon>Pseudomonadati</taxon>
        <taxon>Pseudomonadota</taxon>
        <taxon>Alphaproteobacteria</taxon>
        <taxon>Rhodobacterales</taxon>
        <taxon>Paracoccaceae</taxon>
        <taxon>Halocynthiibacter</taxon>
    </lineage>
</organism>
<evidence type="ECO:0000259" key="1">
    <source>
        <dbReference type="Pfam" id="PF12728"/>
    </source>
</evidence>
<comment type="caution">
    <text evidence="2">The sequence shown here is derived from an EMBL/GenBank/DDBJ whole genome shotgun (WGS) entry which is preliminary data.</text>
</comment>
<feature type="domain" description="Helix-turn-helix" evidence="1">
    <location>
        <begin position="14"/>
        <end position="58"/>
    </location>
</feature>
<name>A0AAE3J502_9RHOB</name>
<keyword evidence="3" id="KW-1185">Reference proteome</keyword>
<dbReference type="NCBIfam" id="TIGR01764">
    <property type="entry name" value="excise"/>
    <property type="match status" value="1"/>
</dbReference>
<dbReference type="Proteomes" id="UP001208041">
    <property type="component" value="Unassembled WGS sequence"/>
</dbReference>
<evidence type="ECO:0000313" key="2">
    <source>
        <dbReference type="EMBL" id="MCV6826082.1"/>
    </source>
</evidence>
<reference evidence="2" key="1">
    <citation type="submission" date="2022-10" db="EMBL/GenBank/DDBJ databases">
        <authorList>
            <person name="Yue Y."/>
        </authorList>
    </citation>
    <scope>NUCLEOTIDE SEQUENCE</scope>
    <source>
        <strain evidence="2">Z654</strain>
    </source>
</reference>
<protein>
    <submittedName>
        <fullName evidence="2">Helix-turn-helix domain-containing protein</fullName>
    </submittedName>
</protein>
<dbReference type="InterPro" id="IPR041657">
    <property type="entry name" value="HTH_17"/>
</dbReference>
<dbReference type="Pfam" id="PF12728">
    <property type="entry name" value="HTH_17"/>
    <property type="match status" value="1"/>
</dbReference>